<sequence length="194" mass="20613">MTRVILVTFGFLGWAWYEMSGGSAFEPGTNSLMVLAPVEETTIARPERVAIVSTKTETPPRPEVTRTTGMGTSLANVGNLTRVAAPWETGTAKADDIASLVNTVVAADEGSQVAAKPIMVPVVSVASSIDYRTVTGNRVNLRSGPSTGFDVVTKLVRGDEVEVLQEDGTGWVKLRALRGSDIGWMSEQFLVAGN</sequence>
<dbReference type="PROSITE" id="PS51781">
    <property type="entry name" value="SH3B"/>
    <property type="match status" value="1"/>
</dbReference>
<dbReference type="RefSeq" id="WP_282301820.1">
    <property type="nucleotide sequence ID" value="NZ_CP124616.1"/>
</dbReference>
<dbReference type="InterPro" id="IPR003646">
    <property type="entry name" value="SH3-like_bac-type"/>
</dbReference>
<dbReference type="EMBL" id="CP124616">
    <property type="protein sequence ID" value="WGW05187.1"/>
    <property type="molecule type" value="Genomic_DNA"/>
</dbReference>
<evidence type="ECO:0000313" key="3">
    <source>
        <dbReference type="Proteomes" id="UP001241605"/>
    </source>
</evidence>
<gene>
    <name evidence="2" type="ORF">QF118_06490</name>
</gene>
<dbReference type="Pfam" id="PF08239">
    <property type="entry name" value="SH3_3"/>
    <property type="match status" value="1"/>
</dbReference>
<feature type="domain" description="SH3b" evidence="1">
    <location>
        <begin position="129"/>
        <end position="194"/>
    </location>
</feature>
<evidence type="ECO:0000259" key="1">
    <source>
        <dbReference type="PROSITE" id="PS51781"/>
    </source>
</evidence>
<organism evidence="2 3">
    <name type="scientific">Tropicibacter oceani</name>
    <dbReference type="NCBI Taxonomy" id="3058420"/>
    <lineage>
        <taxon>Bacteria</taxon>
        <taxon>Pseudomonadati</taxon>
        <taxon>Pseudomonadota</taxon>
        <taxon>Alphaproteobacteria</taxon>
        <taxon>Rhodobacterales</taxon>
        <taxon>Roseobacteraceae</taxon>
        <taxon>Tropicibacter</taxon>
    </lineage>
</organism>
<proteinExistence type="predicted"/>
<dbReference type="SMART" id="SM00287">
    <property type="entry name" value="SH3b"/>
    <property type="match status" value="1"/>
</dbReference>
<keyword evidence="3" id="KW-1185">Reference proteome</keyword>
<accession>A0ABY8QN18</accession>
<protein>
    <submittedName>
        <fullName evidence="2">SH3 domain-containing protein</fullName>
    </submittedName>
</protein>
<dbReference type="Proteomes" id="UP001241605">
    <property type="component" value="Chromosome"/>
</dbReference>
<evidence type="ECO:0000313" key="2">
    <source>
        <dbReference type="EMBL" id="WGW05187.1"/>
    </source>
</evidence>
<reference evidence="2 3" key="1">
    <citation type="submission" date="2023-05" db="EMBL/GenBank/DDBJ databases">
        <title>YMD87, complete Genome.</title>
        <authorList>
            <person name="Zhang J."/>
            <person name="Xu X."/>
        </authorList>
    </citation>
    <scope>NUCLEOTIDE SEQUENCE [LARGE SCALE GENOMIC DNA]</scope>
    <source>
        <strain evidence="2 3">YMD87</strain>
    </source>
</reference>
<name>A0ABY8QN18_9RHOB</name>
<dbReference type="Gene3D" id="2.30.30.40">
    <property type="entry name" value="SH3 Domains"/>
    <property type="match status" value="1"/>
</dbReference>